<dbReference type="EMBL" id="KQ976730">
    <property type="protein sequence ID" value="KYM76406.1"/>
    <property type="molecule type" value="Genomic_DNA"/>
</dbReference>
<organism evidence="1 2">
    <name type="scientific">Atta colombica</name>
    <dbReference type="NCBI Taxonomy" id="520822"/>
    <lineage>
        <taxon>Eukaryota</taxon>
        <taxon>Metazoa</taxon>
        <taxon>Ecdysozoa</taxon>
        <taxon>Arthropoda</taxon>
        <taxon>Hexapoda</taxon>
        <taxon>Insecta</taxon>
        <taxon>Pterygota</taxon>
        <taxon>Neoptera</taxon>
        <taxon>Endopterygota</taxon>
        <taxon>Hymenoptera</taxon>
        <taxon>Apocrita</taxon>
        <taxon>Aculeata</taxon>
        <taxon>Formicoidea</taxon>
        <taxon>Formicidae</taxon>
        <taxon>Myrmicinae</taxon>
        <taxon>Atta</taxon>
    </lineage>
</organism>
<name>A0A151HYH0_9HYME</name>
<sequence length="316" mass="37061">FFLRKVESTFSSVRRPKRGNKPKLQKTILIAIPNSVEFRNYESNKLYRKVIMLQNVSNSSARFQLMTRPNYSQFTVMIEPKTQTRNISPGMHRKLIIFFRGDILDEPDETLIINVQQGRSVIIKLRGYRDPPLLRVINIPYFQYSLKELQIMIKDTKWIIEIPYRKTDSYEKLKNYFNKNLQFTDTDKSASDTSIESITRYRKLKSFDCGECLVGEQVTLPLMIKNIGGEGRFFIMSEIDWSSMHIEDVINNNILILPSFAIWPVYFILKPQEHICLYLYFFPDAHGMHVETLYTICNNCSVVTTEIIGDGIMYEQ</sequence>
<dbReference type="InterPro" id="IPR013783">
    <property type="entry name" value="Ig-like_fold"/>
</dbReference>
<protein>
    <submittedName>
        <fullName evidence="1">Deleted in lung and esophageal cancer protein 1 like protein</fullName>
    </submittedName>
</protein>
<dbReference type="PANTHER" id="PTHR46348">
    <property type="entry name" value="DELETED IN LUNG AND ESOPHAGEAL CANCER PROTEIN 1"/>
    <property type="match status" value="1"/>
</dbReference>
<dbReference type="Gene3D" id="2.60.40.10">
    <property type="entry name" value="Immunoglobulins"/>
    <property type="match status" value="2"/>
</dbReference>
<dbReference type="STRING" id="520822.A0A151HYH0"/>
<feature type="non-terminal residue" evidence="1">
    <location>
        <position position="1"/>
    </location>
</feature>
<dbReference type="GO" id="GO:0015631">
    <property type="term" value="F:tubulin binding"/>
    <property type="evidence" value="ECO:0007669"/>
    <property type="project" value="TreeGrafter"/>
</dbReference>
<reference evidence="1 2" key="1">
    <citation type="submission" date="2015-09" db="EMBL/GenBank/DDBJ databases">
        <title>Atta colombica WGS genome.</title>
        <authorList>
            <person name="Nygaard S."/>
            <person name="Hu H."/>
            <person name="Boomsma J."/>
            <person name="Zhang G."/>
        </authorList>
    </citation>
    <scope>NUCLEOTIDE SEQUENCE [LARGE SCALE GENOMIC DNA]</scope>
    <source>
        <strain evidence="1">Treedump-2</strain>
        <tissue evidence="1">Whole body</tissue>
    </source>
</reference>
<dbReference type="GO" id="GO:0005929">
    <property type="term" value="C:cilium"/>
    <property type="evidence" value="ECO:0007669"/>
    <property type="project" value="TreeGrafter"/>
</dbReference>
<proteinExistence type="predicted"/>
<dbReference type="GO" id="GO:0005737">
    <property type="term" value="C:cytoplasm"/>
    <property type="evidence" value="ECO:0007669"/>
    <property type="project" value="TreeGrafter"/>
</dbReference>
<dbReference type="PANTHER" id="PTHR46348:SF1">
    <property type="entry name" value="DELETED IN LUNG AND ESOPHAGEAL CANCER PROTEIN 1"/>
    <property type="match status" value="1"/>
</dbReference>
<dbReference type="Proteomes" id="UP000078540">
    <property type="component" value="Unassembled WGS sequence"/>
</dbReference>
<dbReference type="Pfam" id="PF24771">
    <property type="entry name" value="Ig_CFAP74_1st"/>
    <property type="match status" value="1"/>
</dbReference>
<dbReference type="AlphaFoldDB" id="A0A151HYH0"/>
<gene>
    <name evidence="1" type="ORF">ALC53_13120</name>
</gene>
<accession>A0A151HYH0</accession>
<evidence type="ECO:0000313" key="1">
    <source>
        <dbReference type="EMBL" id="KYM76406.1"/>
    </source>
</evidence>
<dbReference type="GO" id="GO:0008285">
    <property type="term" value="P:negative regulation of cell population proliferation"/>
    <property type="evidence" value="ECO:0007669"/>
    <property type="project" value="InterPro"/>
</dbReference>
<keyword evidence="2" id="KW-1185">Reference proteome</keyword>
<dbReference type="InterPro" id="IPR033304">
    <property type="entry name" value="DLEC1"/>
</dbReference>
<evidence type="ECO:0000313" key="2">
    <source>
        <dbReference type="Proteomes" id="UP000078540"/>
    </source>
</evidence>